<dbReference type="EMBL" id="UAWT01000012">
    <property type="protein sequence ID" value="SQC68845.1"/>
    <property type="molecule type" value="Genomic_DNA"/>
</dbReference>
<evidence type="ECO:0000313" key="2">
    <source>
        <dbReference type="Proteomes" id="UP000250257"/>
    </source>
</evidence>
<evidence type="ECO:0000313" key="1">
    <source>
        <dbReference type="EMBL" id="SQC68845.1"/>
    </source>
</evidence>
<accession>A0A2X3HDT6</accession>
<name>A0A2X3HDT6_9LIST</name>
<dbReference type="STRING" id="1214117.LFLEISCH_13110"/>
<sequence length="96" mass="10457">MGFEMIQINSVIFFALVGAAQKNAGDFLADADSMPEITSKSVALDNFIDQFKEMQSVLESYKTLLKKDLTTIHDIGNSLVETDNALGRGIQNGLSN</sequence>
<reference evidence="1 2" key="1">
    <citation type="submission" date="2018-06" db="EMBL/GenBank/DDBJ databases">
        <authorList>
            <consortium name="Pathogen Informatics"/>
            <person name="Doyle S."/>
        </authorList>
    </citation>
    <scope>NUCLEOTIDE SEQUENCE [LARGE SCALE GENOMIC DNA]</scope>
    <source>
        <strain evidence="1 2">NCTC13940</strain>
    </source>
</reference>
<proteinExistence type="predicted"/>
<protein>
    <recommendedName>
        <fullName evidence="3">Type VII secretion effector</fullName>
    </recommendedName>
</protein>
<dbReference type="AlphaFoldDB" id="A0A2X3HDT6"/>
<dbReference type="Proteomes" id="UP000250257">
    <property type="component" value="Unassembled WGS sequence"/>
</dbReference>
<gene>
    <name evidence="1" type="ORF">NCTC13940_01273</name>
</gene>
<evidence type="ECO:0008006" key="3">
    <source>
        <dbReference type="Google" id="ProtNLM"/>
    </source>
</evidence>
<organism evidence="1 2">
    <name type="scientific">Listeria fleischmannii subsp. fleischmannii</name>
    <dbReference type="NCBI Taxonomy" id="1671902"/>
    <lineage>
        <taxon>Bacteria</taxon>
        <taxon>Bacillati</taxon>
        <taxon>Bacillota</taxon>
        <taxon>Bacilli</taxon>
        <taxon>Bacillales</taxon>
        <taxon>Listeriaceae</taxon>
        <taxon>Listeria</taxon>
    </lineage>
</organism>